<reference evidence="1" key="1">
    <citation type="journal article" date="2015" name="Nature">
        <title>Complex archaea that bridge the gap between prokaryotes and eukaryotes.</title>
        <authorList>
            <person name="Spang A."/>
            <person name="Saw J.H."/>
            <person name="Jorgensen S.L."/>
            <person name="Zaremba-Niedzwiedzka K."/>
            <person name="Martijn J."/>
            <person name="Lind A.E."/>
            <person name="van Eijk R."/>
            <person name="Schleper C."/>
            <person name="Guy L."/>
            <person name="Ettema T.J."/>
        </authorList>
    </citation>
    <scope>NUCLEOTIDE SEQUENCE</scope>
</reference>
<dbReference type="AlphaFoldDB" id="A0A0F9TMB8"/>
<evidence type="ECO:0000313" key="1">
    <source>
        <dbReference type="EMBL" id="KKN80389.1"/>
    </source>
</evidence>
<name>A0A0F9TMB8_9ZZZZ</name>
<proteinExistence type="predicted"/>
<protein>
    <submittedName>
        <fullName evidence="1">Uncharacterized protein</fullName>
    </submittedName>
</protein>
<gene>
    <name evidence="1" type="ORF">LCGC14_0329820</name>
</gene>
<accession>A0A0F9TMB8</accession>
<organism evidence="1">
    <name type="scientific">marine sediment metagenome</name>
    <dbReference type="NCBI Taxonomy" id="412755"/>
    <lineage>
        <taxon>unclassified sequences</taxon>
        <taxon>metagenomes</taxon>
        <taxon>ecological metagenomes</taxon>
    </lineage>
</organism>
<comment type="caution">
    <text evidence="1">The sequence shown here is derived from an EMBL/GenBank/DDBJ whole genome shotgun (WGS) entry which is preliminary data.</text>
</comment>
<sequence length="54" mass="6624">MLLVDDNDRDDEYLEEIFEGMDEYEREDLLDEVFTPEFSAKLDRLCQEARNRYE</sequence>
<dbReference type="EMBL" id="LAZR01000231">
    <property type="protein sequence ID" value="KKN80389.1"/>
    <property type="molecule type" value="Genomic_DNA"/>
</dbReference>